<dbReference type="EMBL" id="KB932203">
    <property type="protein sequence ID" value="KCV71440.1"/>
    <property type="molecule type" value="Genomic_DNA"/>
</dbReference>
<evidence type="ECO:0000256" key="1">
    <source>
        <dbReference type="ARBA" id="ARBA00004123"/>
    </source>
</evidence>
<evidence type="ECO:0000256" key="10">
    <source>
        <dbReference type="ARBA" id="ARBA00023242"/>
    </source>
</evidence>
<keyword evidence="9 11" id="KW-0234">DNA repair</keyword>
<evidence type="ECO:0000256" key="8">
    <source>
        <dbReference type="ARBA" id="ARBA00023163"/>
    </source>
</evidence>
<evidence type="ECO:0000313" key="12">
    <source>
        <dbReference type="EMBL" id="KCV71440.1"/>
    </source>
</evidence>
<dbReference type="GO" id="GO:0008270">
    <property type="term" value="F:zinc ion binding"/>
    <property type="evidence" value="ECO:0007669"/>
    <property type="project" value="UniProtKB-KW"/>
</dbReference>
<accession>A0A058ZAK4</accession>
<reference evidence="12" key="1">
    <citation type="submission" date="2013-04" db="EMBL/GenBank/DDBJ databases">
        <title>The Genome Sequence of Fonticula alba ATCC 38817.</title>
        <authorList>
            <consortium name="The Broad Institute Genomics Platform"/>
            <person name="Russ C."/>
            <person name="Cuomo C."/>
            <person name="Burger G."/>
            <person name="Gray M.W."/>
            <person name="Holland P.W.H."/>
            <person name="King N."/>
            <person name="Lang F.B.F."/>
            <person name="Roger A.J."/>
            <person name="Ruiz-Trillo I."/>
            <person name="Brown M."/>
            <person name="Walker B."/>
            <person name="Young S."/>
            <person name="Zeng Q."/>
            <person name="Gargeya S."/>
            <person name="Fitzgerald M."/>
            <person name="Haas B."/>
            <person name="Abouelleil A."/>
            <person name="Allen A.W."/>
            <person name="Alvarado L."/>
            <person name="Arachchi H.M."/>
            <person name="Berlin A.M."/>
            <person name="Chapman S.B."/>
            <person name="Gainer-Dewar J."/>
            <person name="Goldberg J."/>
            <person name="Griggs A."/>
            <person name="Gujja S."/>
            <person name="Hansen M."/>
            <person name="Howarth C."/>
            <person name="Imamovic A."/>
            <person name="Ireland A."/>
            <person name="Larimer J."/>
            <person name="McCowan C."/>
            <person name="Murphy C."/>
            <person name="Pearson M."/>
            <person name="Poon T.W."/>
            <person name="Priest M."/>
            <person name="Roberts A."/>
            <person name="Saif S."/>
            <person name="Shea T."/>
            <person name="Sisk P."/>
            <person name="Sykes S."/>
            <person name="Wortman J."/>
            <person name="Nusbaum C."/>
            <person name="Birren B."/>
        </authorList>
    </citation>
    <scope>NUCLEOTIDE SEQUENCE [LARGE SCALE GENOMIC DNA]</scope>
    <source>
        <strain evidence="12">ATCC 38817</strain>
    </source>
</reference>
<evidence type="ECO:0000256" key="5">
    <source>
        <dbReference type="ARBA" id="ARBA00022771"/>
    </source>
</evidence>
<dbReference type="STRING" id="691883.A0A058ZAK4"/>
<dbReference type="Gene3D" id="3.40.50.410">
    <property type="entry name" value="von Willebrand factor, type A domain"/>
    <property type="match status" value="1"/>
</dbReference>
<keyword evidence="3 11" id="KW-0479">Metal-binding</keyword>
<dbReference type="Proteomes" id="UP000030693">
    <property type="component" value="Unassembled WGS sequence"/>
</dbReference>
<comment type="similarity">
    <text evidence="2 11">Belongs to the TFB4 family.</text>
</comment>
<evidence type="ECO:0000313" key="13">
    <source>
        <dbReference type="Proteomes" id="UP000030693"/>
    </source>
</evidence>
<evidence type="ECO:0008006" key="14">
    <source>
        <dbReference type="Google" id="ProtNLM"/>
    </source>
</evidence>
<protein>
    <recommendedName>
        <fullName evidence="14">General transcription and DNA repair factor IIH subunit TFB4</fullName>
    </recommendedName>
</protein>
<dbReference type="Pfam" id="PF03850">
    <property type="entry name" value="Tfb4"/>
    <property type="match status" value="1"/>
</dbReference>
<dbReference type="GO" id="GO:0006355">
    <property type="term" value="P:regulation of DNA-templated transcription"/>
    <property type="evidence" value="ECO:0007669"/>
    <property type="project" value="InterPro"/>
</dbReference>
<name>A0A058ZAK4_FONAL</name>
<dbReference type="OrthoDB" id="17307at2759"/>
<keyword evidence="7 11" id="KW-0805">Transcription regulation</keyword>
<keyword evidence="6 11" id="KW-0862">Zinc</keyword>
<evidence type="ECO:0000256" key="7">
    <source>
        <dbReference type="ARBA" id="ARBA00023015"/>
    </source>
</evidence>
<evidence type="ECO:0000256" key="2">
    <source>
        <dbReference type="ARBA" id="ARBA00005273"/>
    </source>
</evidence>
<dbReference type="RefSeq" id="XP_009494563.1">
    <property type="nucleotide sequence ID" value="XM_009496288.1"/>
</dbReference>
<proteinExistence type="inferred from homology"/>
<evidence type="ECO:0000256" key="9">
    <source>
        <dbReference type="ARBA" id="ARBA00023204"/>
    </source>
</evidence>
<dbReference type="GO" id="GO:0000439">
    <property type="term" value="C:transcription factor TFIIH core complex"/>
    <property type="evidence" value="ECO:0007669"/>
    <property type="project" value="UniProtKB-UniRule"/>
</dbReference>
<dbReference type="InterPro" id="IPR036465">
    <property type="entry name" value="vWFA_dom_sf"/>
</dbReference>
<dbReference type="GO" id="GO:0005675">
    <property type="term" value="C:transcription factor TFIIH holo complex"/>
    <property type="evidence" value="ECO:0007669"/>
    <property type="project" value="UniProtKB-UniRule"/>
</dbReference>
<evidence type="ECO:0000256" key="11">
    <source>
        <dbReference type="RuleBase" id="RU368090"/>
    </source>
</evidence>
<dbReference type="AlphaFoldDB" id="A0A058ZAK4"/>
<dbReference type="InterPro" id="IPR004600">
    <property type="entry name" value="TFIIH_Tfb4/GTF2H3"/>
</dbReference>
<keyword evidence="8 11" id="KW-0804">Transcription</keyword>
<evidence type="ECO:0000256" key="3">
    <source>
        <dbReference type="ARBA" id="ARBA00022723"/>
    </source>
</evidence>
<gene>
    <name evidence="12" type="ORF">H696_02387</name>
</gene>
<evidence type="ECO:0000256" key="6">
    <source>
        <dbReference type="ARBA" id="ARBA00022833"/>
    </source>
</evidence>
<dbReference type="eggNOG" id="KOG2487">
    <property type="taxonomic scope" value="Eukaryota"/>
</dbReference>
<keyword evidence="10 11" id="KW-0539">Nucleus</keyword>
<dbReference type="PANTHER" id="PTHR12831:SF0">
    <property type="entry name" value="GENERAL TRANSCRIPTION FACTOR IIH SUBUNIT 3"/>
    <property type="match status" value="1"/>
</dbReference>
<organism evidence="12">
    <name type="scientific">Fonticula alba</name>
    <name type="common">Slime mold</name>
    <dbReference type="NCBI Taxonomy" id="691883"/>
    <lineage>
        <taxon>Eukaryota</taxon>
        <taxon>Rotosphaerida</taxon>
        <taxon>Fonticulaceae</taxon>
        <taxon>Fonticula</taxon>
    </lineage>
</organism>
<comment type="subcellular location">
    <subcellularLocation>
        <location evidence="1 11">Nucleus</location>
    </subcellularLocation>
</comment>
<dbReference type="GeneID" id="20527112"/>
<dbReference type="OMA" id="QGCDITS"/>
<dbReference type="PANTHER" id="PTHR12831">
    <property type="entry name" value="TRANSCRIPTION INITIATION FACTOR IIH TFIIH , POLYPEPTIDE 3-RELATED"/>
    <property type="match status" value="1"/>
</dbReference>
<sequence>MSAQARLPNTGSGYPGALTTAASSILSSQARQLLVVVFDLNASAWSNFLGEANVATAFPRILDQFAVFFNIHLSLRRSSELALIVCHRGGARFVYPPPKYGDASRAGHPPGAGESHDEIDGRYEKLATAQKELVAQINELASEIMASQAAGSASVHQADDIEVTKMAAALSSALCYINRFNRENYDPLLPQPRSRILIVTAAAGAASATRAHYIPMMNCLASAQKAGACVDVCVLGAAPSSANQAAQTSEDGDTFLRQLAVMTRGIYWRVTDSSSVLQHLMCHFTADADARQHLPPPSHSQAAVDFRATCFCHRKQLDIGFICAVCLSVYCNDSLDMCSTCSTPFSVAGSLRPAPAS</sequence>
<keyword evidence="4 11" id="KW-0227">DNA damage</keyword>
<evidence type="ECO:0000256" key="4">
    <source>
        <dbReference type="ARBA" id="ARBA00022763"/>
    </source>
</evidence>
<keyword evidence="5 11" id="KW-0863">Zinc-finger</keyword>
<keyword evidence="13" id="KW-1185">Reference proteome</keyword>
<dbReference type="GO" id="GO:0006289">
    <property type="term" value="P:nucleotide-excision repair"/>
    <property type="evidence" value="ECO:0007669"/>
    <property type="project" value="UniProtKB-UniRule"/>
</dbReference>